<dbReference type="Proteomes" id="UP000678393">
    <property type="component" value="Unassembled WGS sequence"/>
</dbReference>
<evidence type="ECO:0000256" key="7">
    <source>
        <dbReference type="ARBA" id="ARBA00049458"/>
    </source>
</evidence>
<evidence type="ECO:0000256" key="9">
    <source>
        <dbReference type="SAM" id="Phobius"/>
    </source>
</evidence>
<feature type="transmembrane region" description="Helical" evidence="9">
    <location>
        <begin position="171"/>
        <end position="192"/>
    </location>
</feature>
<feature type="transmembrane region" description="Helical" evidence="9">
    <location>
        <begin position="91"/>
        <end position="108"/>
    </location>
</feature>
<dbReference type="PANTHER" id="PTHR31885:SF6">
    <property type="entry name" value="GH04784P"/>
    <property type="match status" value="1"/>
</dbReference>
<evidence type="ECO:0000256" key="3">
    <source>
        <dbReference type="ARBA" id="ARBA00022692"/>
    </source>
</evidence>
<proteinExistence type="inferred from homology"/>
<protein>
    <recommendedName>
        <fullName evidence="6">lysoplasmalogenase</fullName>
        <ecNumber evidence="6">3.3.2.2</ecNumber>
    </recommendedName>
</protein>
<comment type="catalytic activity">
    <reaction evidence="7">
        <text>a 1-O-(1Z-alkenyl)-sn-glycero-3-phosphoethanolamine + H2O = a 2,3-saturated aldehyde + sn-glycero-3-phosphoethanolamine</text>
        <dbReference type="Rhea" id="RHEA:16905"/>
        <dbReference type="ChEBI" id="CHEBI:15377"/>
        <dbReference type="ChEBI" id="CHEBI:73359"/>
        <dbReference type="ChEBI" id="CHEBI:77288"/>
        <dbReference type="ChEBI" id="CHEBI:143890"/>
        <dbReference type="EC" id="3.3.2.2"/>
    </reaction>
</comment>
<evidence type="ECO:0000313" key="10">
    <source>
        <dbReference type="EMBL" id="CAG5126589.1"/>
    </source>
</evidence>
<evidence type="ECO:0000256" key="4">
    <source>
        <dbReference type="ARBA" id="ARBA00022989"/>
    </source>
</evidence>
<dbReference type="OrthoDB" id="2133758at2759"/>
<comment type="caution">
    <text evidence="10">The sequence shown here is derived from an EMBL/GenBank/DDBJ whole genome shotgun (WGS) entry which is preliminary data.</text>
</comment>
<dbReference type="EC" id="3.3.2.2" evidence="6"/>
<keyword evidence="11" id="KW-1185">Reference proteome</keyword>
<dbReference type="InterPro" id="IPR012506">
    <property type="entry name" value="TMEM86B-like"/>
</dbReference>
<feature type="non-terminal residue" evidence="10">
    <location>
        <position position="1"/>
    </location>
</feature>
<dbReference type="AlphaFoldDB" id="A0A8S3ZBI7"/>
<feature type="transmembrane region" description="Helical" evidence="9">
    <location>
        <begin position="230"/>
        <end position="247"/>
    </location>
</feature>
<evidence type="ECO:0000256" key="2">
    <source>
        <dbReference type="ARBA" id="ARBA00007375"/>
    </source>
</evidence>
<evidence type="ECO:0000256" key="1">
    <source>
        <dbReference type="ARBA" id="ARBA00004141"/>
    </source>
</evidence>
<comment type="catalytic activity">
    <reaction evidence="8">
        <text>a 1-O-(1Z-alkenyl)-sn-glycero-3-phosphocholine + H2O = a 2,3-saturated aldehyde + sn-glycerol 3-phosphocholine</text>
        <dbReference type="Rhea" id="RHEA:22544"/>
        <dbReference type="ChEBI" id="CHEBI:15377"/>
        <dbReference type="ChEBI" id="CHEBI:16870"/>
        <dbReference type="ChEBI" id="CHEBI:73359"/>
        <dbReference type="ChEBI" id="CHEBI:77287"/>
        <dbReference type="EC" id="3.3.2.2"/>
    </reaction>
</comment>
<reference evidence="10" key="1">
    <citation type="submission" date="2021-04" db="EMBL/GenBank/DDBJ databases">
        <authorList>
            <consortium name="Molecular Ecology Group"/>
        </authorList>
    </citation>
    <scope>NUCLEOTIDE SEQUENCE</scope>
</reference>
<dbReference type="Pfam" id="PF07947">
    <property type="entry name" value="YhhN"/>
    <property type="match status" value="1"/>
</dbReference>
<gene>
    <name evidence="10" type="ORF">CUNI_LOCUS12147</name>
</gene>
<keyword evidence="4 9" id="KW-1133">Transmembrane helix</keyword>
<feature type="transmembrane region" description="Helical" evidence="9">
    <location>
        <begin position="204"/>
        <end position="224"/>
    </location>
</feature>
<evidence type="ECO:0000256" key="6">
    <source>
        <dbReference type="ARBA" id="ARBA00035673"/>
    </source>
</evidence>
<evidence type="ECO:0000256" key="5">
    <source>
        <dbReference type="ARBA" id="ARBA00023136"/>
    </source>
</evidence>
<feature type="transmembrane region" description="Helical" evidence="9">
    <location>
        <begin position="35"/>
        <end position="53"/>
    </location>
</feature>
<comment type="subcellular location">
    <subcellularLocation>
        <location evidence="1">Membrane</location>
        <topology evidence="1">Multi-pass membrane protein</topology>
    </subcellularLocation>
</comment>
<comment type="similarity">
    <text evidence="2">Belongs to the TMEM86 family.</text>
</comment>
<feature type="transmembrane region" description="Helical" evidence="9">
    <location>
        <begin position="114"/>
        <end position="135"/>
    </location>
</feature>
<dbReference type="EMBL" id="CAJHNH020002393">
    <property type="protein sequence ID" value="CAG5126589.1"/>
    <property type="molecule type" value="Genomic_DNA"/>
</dbReference>
<dbReference type="PANTHER" id="PTHR31885">
    <property type="entry name" value="GH04784P"/>
    <property type="match status" value="1"/>
</dbReference>
<feature type="transmembrane region" description="Helical" evidence="9">
    <location>
        <begin position="147"/>
        <end position="165"/>
    </location>
</feature>
<dbReference type="GO" id="GO:0016020">
    <property type="term" value="C:membrane"/>
    <property type="evidence" value="ECO:0007669"/>
    <property type="project" value="UniProtKB-SubCell"/>
</dbReference>
<sequence length="249" mass="27821">VVGRVAEPAVMPYYLFALTYMVVYSPFSPHPAESAIAALLKTVPLWYLTIYTYRRRAEKLKPLRALKTSPGSADLLSKEEATRISVQKTGFTIRSLGYFIASLLVSSLGDICLVYKHLFMPGIFCFSIVHVFNVLSLRRHYATSCKAWLSVPLCLLLYSVVLSVLSDTVFLIIVFLYAVLIHSMLFFAIAGYESCPCPSTLSSMLGASLFVLSDFLIACDKWWLQTPYCQLSILLAYYMAQLLLAVGDC</sequence>
<feature type="transmembrane region" description="Helical" evidence="9">
    <location>
        <begin position="12"/>
        <end position="29"/>
    </location>
</feature>
<evidence type="ECO:0000313" key="11">
    <source>
        <dbReference type="Proteomes" id="UP000678393"/>
    </source>
</evidence>
<keyword evidence="3 9" id="KW-0812">Transmembrane</keyword>
<name>A0A8S3ZBI7_9EUPU</name>
<organism evidence="10 11">
    <name type="scientific">Candidula unifasciata</name>
    <dbReference type="NCBI Taxonomy" id="100452"/>
    <lineage>
        <taxon>Eukaryota</taxon>
        <taxon>Metazoa</taxon>
        <taxon>Spiralia</taxon>
        <taxon>Lophotrochozoa</taxon>
        <taxon>Mollusca</taxon>
        <taxon>Gastropoda</taxon>
        <taxon>Heterobranchia</taxon>
        <taxon>Euthyneura</taxon>
        <taxon>Panpulmonata</taxon>
        <taxon>Eupulmonata</taxon>
        <taxon>Stylommatophora</taxon>
        <taxon>Helicina</taxon>
        <taxon>Helicoidea</taxon>
        <taxon>Geomitridae</taxon>
        <taxon>Candidula</taxon>
    </lineage>
</organism>
<evidence type="ECO:0000256" key="8">
    <source>
        <dbReference type="ARBA" id="ARBA00049560"/>
    </source>
</evidence>
<keyword evidence="5 9" id="KW-0472">Membrane</keyword>
<accession>A0A8S3ZBI7</accession>
<dbReference type="GO" id="GO:0047408">
    <property type="term" value="F:alkenylglycerophosphocholine hydrolase activity"/>
    <property type="evidence" value="ECO:0007669"/>
    <property type="project" value="UniProtKB-EC"/>
</dbReference>